<gene>
    <name evidence="1" type="ORF">PCC6912_21770</name>
</gene>
<comment type="caution">
    <text evidence="1">The sequence shown here is derived from an EMBL/GenBank/DDBJ whole genome shotgun (WGS) entry which is preliminary data.</text>
</comment>
<dbReference type="AlphaFoldDB" id="A0A433NKN8"/>
<proteinExistence type="predicted"/>
<protein>
    <submittedName>
        <fullName evidence="1">Uncharacterized protein</fullName>
    </submittedName>
</protein>
<keyword evidence="2" id="KW-1185">Reference proteome</keyword>
<accession>A0A433NKN8</accession>
<evidence type="ECO:0000313" key="1">
    <source>
        <dbReference type="EMBL" id="RUR83344.1"/>
    </source>
</evidence>
<dbReference type="EMBL" id="RSCJ01000007">
    <property type="protein sequence ID" value="RUR83344.1"/>
    <property type="molecule type" value="Genomic_DNA"/>
</dbReference>
<reference evidence="1 2" key="1">
    <citation type="journal article" date="2019" name="Genome Biol. Evol.">
        <title>Day and night: Metabolic profiles and evolutionary relationships of six axenic non-marine cyanobacteria.</title>
        <authorList>
            <person name="Will S.E."/>
            <person name="Henke P."/>
            <person name="Boedeker C."/>
            <person name="Huang S."/>
            <person name="Brinkmann H."/>
            <person name="Rohde M."/>
            <person name="Jarek M."/>
            <person name="Friedl T."/>
            <person name="Seufert S."/>
            <person name="Schumacher M."/>
            <person name="Overmann J."/>
            <person name="Neumann-Schaal M."/>
            <person name="Petersen J."/>
        </authorList>
    </citation>
    <scope>NUCLEOTIDE SEQUENCE [LARGE SCALE GENOMIC DNA]</scope>
    <source>
        <strain evidence="1 2">PCC 6912</strain>
    </source>
</reference>
<dbReference type="Proteomes" id="UP000268857">
    <property type="component" value="Unassembled WGS sequence"/>
</dbReference>
<name>A0A433NKN8_CHLFR</name>
<evidence type="ECO:0000313" key="2">
    <source>
        <dbReference type="Proteomes" id="UP000268857"/>
    </source>
</evidence>
<organism evidence="1 2">
    <name type="scientific">Chlorogloeopsis fritschii PCC 6912</name>
    <dbReference type="NCBI Taxonomy" id="211165"/>
    <lineage>
        <taxon>Bacteria</taxon>
        <taxon>Bacillati</taxon>
        <taxon>Cyanobacteriota</taxon>
        <taxon>Cyanophyceae</taxon>
        <taxon>Nostocales</taxon>
        <taxon>Chlorogloeopsidaceae</taxon>
        <taxon>Chlorogloeopsis</taxon>
    </lineage>
</organism>
<sequence>MTLAGTLWEMSTSFQIQVVDKWLGKIKVTGGDRGTGLGVQLKECLINFVKSGIDSA</sequence>